<keyword evidence="1" id="KW-0472">Membrane</keyword>
<protein>
    <recommendedName>
        <fullName evidence="4">4-amino-4-deoxy-L-arabinose transferase</fullName>
    </recommendedName>
</protein>
<evidence type="ECO:0000313" key="3">
    <source>
        <dbReference type="Proteomes" id="UP000184699"/>
    </source>
</evidence>
<feature type="transmembrane region" description="Helical" evidence="1">
    <location>
        <begin position="222"/>
        <end position="241"/>
    </location>
</feature>
<name>A0A1N6DHU9_9MICO</name>
<organism evidence="2 3">
    <name type="scientific">Agromyces cerinus subsp. cerinus</name>
    <dbReference type="NCBI Taxonomy" id="232089"/>
    <lineage>
        <taxon>Bacteria</taxon>
        <taxon>Bacillati</taxon>
        <taxon>Actinomycetota</taxon>
        <taxon>Actinomycetes</taxon>
        <taxon>Micrococcales</taxon>
        <taxon>Microbacteriaceae</taxon>
        <taxon>Agromyces</taxon>
    </lineage>
</organism>
<feature type="transmembrane region" description="Helical" evidence="1">
    <location>
        <begin position="195"/>
        <end position="216"/>
    </location>
</feature>
<feature type="transmembrane region" description="Helical" evidence="1">
    <location>
        <begin position="388"/>
        <end position="408"/>
    </location>
</feature>
<evidence type="ECO:0008006" key="4">
    <source>
        <dbReference type="Google" id="ProtNLM"/>
    </source>
</evidence>
<evidence type="ECO:0000313" key="2">
    <source>
        <dbReference type="EMBL" id="SIN70381.1"/>
    </source>
</evidence>
<keyword evidence="1" id="KW-1133">Transmembrane helix</keyword>
<feature type="transmembrane region" description="Helical" evidence="1">
    <location>
        <begin position="449"/>
        <end position="467"/>
    </location>
</feature>
<keyword evidence="3" id="KW-1185">Reference proteome</keyword>
<dbReference type="Proteomes" id="UP000184699">
    <property type="component" value="Unassembled WGS sequence"/>
</dbReference>
<feature type="transmembrane region" description="Helical" evidence="1">
    <location>
        <begin position="69"/>
        <end position="89"/>
    </location>
</feature>
<gene>
    <name evidence="2" type="ORF">SAMN05443544_0250</name>
</gene>
<proteinExistence type="predicted"/>
<dbReference type="AlphaFoldDB" id="A0A1N6DHU9"/>
<feature type="transmembrane region" description="Helical" evidence="1">
    <location>
        <begin position="423"/>
        <end position="442"/>
    </location>
</feature>
<dbReference type="STRING" id="232089.SAMN05443544_0250"/>
<feature type="transmembrane region" description="Helical" evidence="1">
    <location>
        <begin position="274"/>
        <end position="307"/>
    </location>
</feature>
<feature type="transmembrane region" description="Helical" evidence="1">
    <location>
        <begin position="42"/>
        <end position="63"/>
    </location>
</feature>
<feature type="transmembrane region" description="Helical" evidence="1">
    <location>
        <begin position="6"/>
        <end position="35"/>
    </location>
</feature>
<reference evidence="3" key="1">
    <citation type="submission" date="2016-11" db="EMBL/GenBank/DDBJ databases">
        <authorList>
            <person name="Varghese N."/>
            <person name="Submissions S."/>
        </authorList>
    </citation>
    <scope>NUCLEOTIDE SEQUENCE [LARGE SCALE GENOMIC DNA]</scope>
    <source>
        <strain evidence="3">DSM 8595</strain>
    </source>
</reference>
<feature type="transmembrane region" description="Helical" evidence="1">
    <location>
        <begin position="360"/>
        <end position="381"/>
    </location>
</feature>
<evidence type="ECO:0000256" key="1">
    <source>
        <dbReference type="SAM" id="Phobius"/>
    </source>
</evidence>
<feature type="transmembrane region" description="Helical" evidence="1">
    <location>
        <begin position="104"/>
        <end position="124"/>
    </location>
</feature>
<sequence>MAVVVAVLVLTALAVSLGAPFWLAIVVCTAAWVFALAPNSGLPVAAAAGALASLGAVLAALVVSWLLPVVPALVTLVIAQALAGALPLLSRRTPRAGFAWKRELSGMAVAATGAFVWLAVLLVANLTGGSGMSWALAGDAANVTLFARALIDANGVALSVGSDPVPLTAALVSSFILPGRTLAAPTAAGDISGLVQMWSFTIAACAVASGLLVRQLQRADTPLGRVGAALVSLLPLSWFALAPSVERGFINVHLILLLLLCCAILVLGSGRNPVLSAIGLALGATLVLATWSPLVLIPGLMLLLVLVRERRILLGSGRLRVVAVCGSLAVMLGFAIVLPLRSLLSFGSVLADASGGSFTFEHWLFIAIAVCWSAAAVAHGVLAGWRAVWSLAPVPIGGAIGLAALMWLRRDAETFWGYYTLKILWLVAVILLITAIALALTASVRLLPFLLVASGAVAVTVLSRAAWVPGADVYSEQADSPLVRIATGTYSGAGGDELAQHIMKYADADPLVLPWKTGHPDEARTIFWAIQLASPGATDYDLRIFAYQRDLDSVDDLCRIRELMHPPVTVVTADEAIRDAAVATCPDAGEVVLEGPGGSGAGR</sequence>
<feature type="transmembrane region" description="Helical" evidence="1">
    <location>
        <begin position="319"/>
        <end position="340"/>
    </location>
</feature>
<feature type="transmembrane region" description="Helical" evidence="1">
    <location>
        <begin position="248"/>
        <end position="268"/>
    </location>
</feature>
<accession>A0A1N6DHU9</accession>
<keyword evidence="1" id="KW-0812">Transmembrane</keyword>
<dbReference type="EMBL" id="FSRJ01000001">
    <property type="protein sequence ID" value="SIN70381.1"/>
    <property type="molecule type" value="Genomic_DNA"/>
</dbReference>